<evidence type="ECO:0000313" key="3">
    <source>
        <dbReference type="Proteomes" id="UP000663937"/>
    </source>
</evidence>
<sequence>MLAPPTHLLLDFFGTVVENSPFHSAEGFERTHALTAAMGSALTPEQSRAAWSAAFDRLTGDTAESLDEFALTDVARVALEAILGRSPAAGEIEAGARAYQVDWNRGVGYPAGMVDVLEGLGRRFTLAIVSNTHDVDQVQSHLAAMGAESLVETVVTSIGVGKRKPHPAIYAAALAACGIGPGSALFVGDTYLADFVGPQRHGIRAFLIDPRRLARVPESRRLDSLAALAGRLDVLGSDEYGSGVAPTRG</sequence>
<proteinExistence type="predicted"/>
<dbReference type="Gene3D" id="3.40.50.1000">
    <property type="entry name" value="HAD superfamily/HAD-like"/>
    <property type="match status" value="1"/>
</dbReference>
<dbReference type="InterPro" id="IPR036412">
    <property type="entry name" value="HAD-like_sf"/>
</dbReference>
<dbReference type="SFLD" id="SFLDG01129">
    <property type="entry name" value="C1.5:_HAD__Beta-PGM__Phosphata"/>
    <property type="match status" value="1"/>
</dbReference>
<dbReference type="EMBL" id="CP071868">
    <property type="protein sequence ID" value="QTE30937.1"/>
    <property type="molecule type" value="Genomic_DNA"/>
</dbReference>
<accession>A0A8A4ZK77</accession>
<dbReference type="GO" id="GO:0016787">
    <property type="term" value="F:hydrolase activity"/>
    <property type="evidence" value="ECO:0007669"/>
    <property type="project" value="UniProtKB-KW"/>
</dbReference>
<organism evidence="2 3">
    <name type="scientific">Pengzhenrongella sicca</name>
    <dbReference type="NCBI Taxonomy" id="2819238"/>
    <lineage>
        <taxon>Bacteria</taxon>
        <taxon>Bacillati</taxon>
        <taxon>Actinomycetota</taxon>
        <taxon>Actinomycetes</taxon>
        <taxon>Micrococcales</taxon>
        <taxon>Pengzhenrongella</taxon>
    </lineage>
</organism>
<protein>
    <submittedName>
        <fullName evidence="2">HAD family hydrolase</fullName>
    </submittedName>
</protein>
<dbReference type="NCBIfam" id="TIGR01549">
    <property type="entry name" value="HAD-SF-IA-v1"/>
    <property type="match status" value="1"/>
</dbReference>
<dbReference type="RefSeq" id="WP_227425315.1">
    <property type="nucleotide sequence ID" value="NZ_CP071868.1"/>
</dbReference>
<dbReference type="InterPro" id="IPR051540">
    <property type="entry name" value="S-2-haloacid_dehalogenase"/>
</dbReference>
<dbReference type="Gene3D" id="1.20.120.1600">
    <property type="match status" value="1"/>
</dbReference>
<keyword evidence="3" id="KW-1185">Reference proteome</keyword>
<dbReference type="PANTHER" id="PTHR43316:SF3">
    <property type="entry name" value="HALOACID DEHALOGENASE, TYPE II (AFU_ORTHOLOGUE AFUA_2G07750)-RELATED"/>
    <property type="match status" value="1"/>
</dbReference>
<dbReference type="Pfam" id="PF13419">
    <property type="entry name" value="HAD_2"/>
    <property type="match status" value="1"/>
</dbReference>
<dbReference type="SUPFAM" id="SSF56784">
    <property type="entry name" value="HAD-like"/>
    <property type="match status" value="1"/>
</dbReference>
<dbReference type="InterPro" id="IPR041492">
    <property type="entry name" value="HAD_2"/>
</dbReference>
<keyword evidence="1 2" id="KW-0378">Hydrolase</keyword>
<evidence type="ECO:0000313" key="2">
    <source>
        <dbReference type="EMBL" id="QTE30937.1"/>
    </source>
</evidence>
<dbReference type="InterPro" id="IPR006439">
    <property type="entry name" value="HAD-SF_hydro_IA"/>
</dbReference>
<dbReference type="KEGG" id="psic:J4E96_08435"/>
<dbReference type="PANTHER" id="PTHR43316">
    <property type="entry name" value="HYDROLASE, HALOACID DELAHOGENASE-RELATED"/>
    <property type="match status" value="1"/>
</dbReference>
<dbReference type="AlphaFoldDB" id="A0A8A4ZK77"/>
<dbReference type="SFLD" id="SFLDS00003">
    <property type="entry name" value="Haloacid_Dehalogenase"/>
    <property type="match status" value="1"/>
</dbReference>
<reference evidence="2" key="1">
    <citation type="submission" date="2021-03" db="EMBL/GenBank/DDBJ databases">
        <title>Pengzhenrongella sicca gen. nov., sp. nov., a new member of suborder Micrococcineae isolated from High-Arctic tundra soil.</title>
        <authorList>
            <person name="Peng F."/>
        </authorList>
    </citation>
    <scope>NUCLEOTIDE SEQUENCE</scope>
    <source>
        <strain evidence="2">LRZ-2</strain>
    </source>
</reference>
<gene>
    <name evidence="2" type="ORF">J4E96_08435</name>
</gene>
<dbReference type="InterPro" id="IPR023214">
    <property type="entry name" value="HAD_sf"/>
</dbReference>
<evidence type="ECO:0000256" key="1">
    <source>
        <dbReference type="ARBA" id="ARBA00022801"/>
    </source>
</evidence>
<name>A0A8A4ZK77_9MICO</name>
<dbReference type="Proteomes" id="UP000663937">
    <property type="component" value="Chromosome"/>
</dbReference>